<dbReference type="GO" id="GO:0005737">
    <property type="term" value="C:cytoplasm"/>
    <property type="evidence" value="ECO:0007669"/>
    <property type="project" value="InterPro"/>
</dbReference>
<keyword evidence="3" id="KW-1185">Reference proteome</keyword>
<evidence type="ECO:0000313" key="3">
    <source>
        <dbReference type="Proteomes" id="UP000019149"/>
    </source>
</evidence>
<name>W6UDM9_ECHGR</name>
<accession>W6UDM9</accession>
<feature type="domain" description="Programmed cell death protein 2 C-terminal" evidence="1">
    <location>
        <begin position="261"/>
        <end position="366"/>
    </location>
</feature>
<dbReference type="AlphaFoldDB" id="W6UDM9"/>
<dbReference type="OrthoDB" id="443682at2759"/>
<dbReference type="STRING" id="6210.W6UDM9"/>
<dbReference type="GeneID" id="36341962"/>
<sequence length="371" mass="42249">MSSVTLGFVEPRTSWHLVSHLFPDKVGGRPAWLALSHLPDDLECPHCHHHMVFLLQLYSPIDDREDCFHRMLFVFMCKNGICFLPHNGVEPRPFRVFRSQLPKENPYYSSEPPSESEDITEQAMMELFRSGKAPTAGLIANLCPVCGCPGTKCCVNCNKAYYCSKEHQVALPIIHWEQNHKSHCPNYDYLAEMFQSNPFLLPEFSLASETLDRDDADTIEVYSSDDEFGSEVVEDPEVSSADKEEFEALEEVSRKETKENRFFNRFKEILRKEPDQVVRFDRGGVPLWATPTPTFPPPCVKCGGKRIFEFQITPQLLSHLKLDKVGEASPDFATVYIFTCENSCPLGFPGSRDNTPTETYVEEFATFDPVP</sequence>
<reference evidence="2 3" key="1">
    <citation type="journal article" date="2013" name="Nat. Genet.">
        <title>The genome of the hydatid tapeworm Echinococcus granulosus.</title>
        <authorList>
            <person name="Zheng H."/>
            <person name="Zhang W."/>
            <person name="Zhang L."/>
            <person name="Zhang Z."/>
            <person name="Li J."/>
            <person name="Lu G."/>
            <person name="Zhu Y."/>
            <person name="Wang Y."/>
            <person name="Huang Y."/>
            <person name="Liu J."/>
            <person name="Kang H."/>
            <person name="Chen J."/>
            <person name="Wang L."/>
            <person name="Chen A."/>
            <person name="Yu S."/>
            <person name="Gao Z."/>
            <person name="Jin L."/>
            <person name="Gu W."/>
            <person name="Wang Z."/>
            <person name="Zhao L."/>
            <person name="Shi B."/>
            <person name="Wen H."/>
            <person name="Lin R."/>
            <person name="Jones M.K."/>
            <person name="Brejova B."/>
            <person name="Vinar T."/>
            <person name="Zhao G."/>
            <person name="McManus D.P."/>
            <person name="Chen Z."/>
            <person name="Zhou Y."/>
            <person name="Wang S."/>
        </authorList>
    </citation>
    <scope>NUCLEOTIDE SEQUENCE [LARGE SCALE GENOMIC DNA]</scope>
</reference>
<dbReference type="Proteomes" id="UP000019149">
    <property type="component" value="Unassembled WGS sequence"/>
</dbReference>
<evidence type="ECO:0000259" key="1">
    <source>
        <dbReference type="Pfam" id="PF04194"/>
    </source>
</evidence>
<dbReference type="InterPro" id="IPR007320">
    <property type="entry name" value="PDCD2_C"/>
</dbReference>
<dbReference type="Pfam" id="PF04194">
    <property type="entry name" value="PDCD2_C"/>
    <property type="match status" value="1"/>
</dbReference>
<proteinExistence type="predicted"/>
<evidence type="ECO:0000313" key="2">
    <source>
        <dbReference type="EMBL" id="EUB58931.1"/>
    </source>
</evidence>
<dbReference type="PANTHER" id="PTHR12298">
    <property type="entry name" value="PCDC2 PROGRAMMED CELL DEATH PROTEIN 2 -RELATED"/>
    <property type="match status" value="1"/>
</dbReference>
<dbReference type="SUPFAM" id="SSF144232">
    <property type="entry name" value="HIT/MYND zinc finger-like"/>
    <property type="match status" value="1"/>
</dbReference>
<gene>
    <name evidence="2" type="ORF">EGR_06247</name>
</gene>
<dbReference type="PANTHER" id="PTHR12298:SF4">
    <property type="entry name" value="PROGRAMMED CELL DEATH PROTEIN 2"/>
    <property type="match status" value="1"/>
</dbReference>
<dbReference type="CTD" id="36341962"/>
<dbReference type="GO" id="GO:0005634">
    <property type="term" value="C:nucleus"/>
    <property type="evidence" value="ECO:0007669"/>
    <property type="project" value="TreeGrafter"/>
</dbReference>
<dbReference type="EMBL" id="APAU02000053">
    <property type="protein sequence ID" value="EUB58931.1"/>
    <property type="molecule type" value="Genomic_DNA"/>
</dbReference>
<protein>
    <submittedName>
        <fullName evidence="2">Programmed cell death protein 2</fullName>
    </submittedName>
</protein>
<organism evidence="2 3">
    <name type="scientific">Echinococcus granulosus</name>
    <name type="common">Hydatid tapeworm</name>
    <dbReference type="NCBI Taxonomy" id="6210"/>
    <lineage>
        <taxon>Eukaryota</taxon>
        <taxon>Metazoa</taxon>
        <taxon>Spiralia</taxon>
        <taxon>Lophotrochozoa</taxon>
        <taxon>Platyhelminthes</taxon>
        <taxon>Cestoda</taxon>
        <taxon>Eucestoda</taxon>
        <taxon>Cyclophyllidea</taxon>
        <taxon>Taeniidae</taxon>
        <taxon>Echinococcus</taxon>
        <taxon>Echinococcus granulosus group</taxon>
    </lineage>
</organism>
<dbReference type="Gene3D" id="6.10.140.2220">
    <property type="match status" value="1"/>
</dbReference>
<dbReference type="RefSeq" id="XP_024350127.1">
    <property type="nucleotide sequence ID" value="XM_024495496.1"/>
</dbReference>
<dbReference type="OMA" id="HQVIRYS"/>
<dbReference type="KEGG" id="egl:EGR_06247"/>
<comment type="caution">
    <text evidence="2">The sequence shown here is derived from an EMBL/GenBank/DDBJ whole genome shotgun (WGS) entry which is preliminary data.</text>
</comment>